<feature type="compositionally biased region" description="Basic and acidic residues" evidence="1">
    <location>
        <begin position="71"/>
        <end position="98"/>
    </location>
</feature>
<evidence type="ECO:0000313" key="4">
    <source>
        <dbReference type="Proteomes" id="UP000182985"/>
    </source>
</evidence>
<evidence type="ECO:0000313" key="3">
    <source>
        <dbReference type="EMBL" id="OIS94924.1"/>
    </source>
</evidence>
<keyword evidence="4" id="KW-1185">Reference proteome</keyword>
<sequence length="129" mass="14706">MTGLKPRHLLLAFVPLAVAGCVTADDVYQDNCTSFGFMPGTDAFANCMMEQSARHDKDEQRAQDRIYAQVQRDRERKRERHRREERQIDTRPQFDKDGNPNFDTEGNYIGCHGVGCEVDNPDNPADSDN</sequence>
<evidence type="ECO:0000256" key="2">
    <source>
        <dbReference type="SAM" id="SignalP"/>
    </source>
</evidence>
<feature type="chain" id="PRO_5009639163" description="Lipoprotein" evidence="2">
    <location>
        <begin position="25"/>
        <end position="129"/>
    </location>
</feature>
<protein>
    <recommendedName>
        <fullName evidence="5">Lipoprotein</fullName>
    </recommendedName>
</protein>
<evidence type="ECO:0000256" key="1">
    <source>
        <dbReference type="SAM" id="MobiDB-lite"/>
    </source>
</evidence>
<dbReference type="RefSeq" id="WP_071630309.1">
    <property type="nucleotide sequence ID" value="NZ_MOEC01000002.1"/>
</dbReference>
<comment type="caution">
    <text evidence="3">The sequence shown here is derived from an EMBL/GenBank/DDBJ whole genome shotgun (WGS) entry which is preliminary data.</text>
</comment>
<proteinExistence type="predicted"/>
<reference evidence="3 4" key="1">
    <citation type="submission" date="2016-10" db="EMBL/GenBank/DDBJ databases">
        <title>The Draft Genome Sequence of the Potato Rhizosphere Bacteria Ochrobactrum sp. IPA7.2.</title>
        <authorList>
            <person name="Gogoleva N.E."/>
            <person name="Khlopko Y.A."/>
            <person name="Burygin G.L."/>
            <person name="Plotnikov A.O."/>
        </authorList>
    </citation>
    <scope>NUCLEOTIDE SEQUENCE [LARGE SCALE GENOMIC DNA]</scope>
    <source>
        <strain evidence="3 4">IPA7.2</strain>
    </source>
</reference>
<accession>A0A1J6HPQ8</accession>
<dbReference type="OrthoDB" id="5984161at2"/>
<dbReference type="PROSITE" id="PS51257">
    <property type="entry name" value="PROKAR_LIPOPROTEIN"/>
    <property type="match status" value="1"/>
</dbReference>
<dbReference type="Proteomes" id="UP000182985">
    <property type="component" value="Unassembled WGS sequence"/>
</dbReference>
<dbReference type="AlphaFoldDB" id="A0A1J6HPQ8"/>
<evidence type="ECO:0008006" key="5">
    <source>
        <dbReference type="Google" id="ProtNLM"/>
    </source>
</evidence>
<name>A0A1J6HPQ8_9HYPH</name>
<feature type="region of interest" description="Disordered" evidence="1">
    <location>
        <begin position="67"/>
        <end position="106"/>
    </location>
</feature>
<gene>
    <name evidence="3" type="ORF">BLA27_02720</name>
</gene>
<feature type="signal peptide" evidence="2">
    <location>
        <begin position="1"/>
        <end position="24"/>
    </location>
</feature>
<keyword evidence="2" id="KW-0732">Signal</keyword>
<organism evidence="3 4">
    <name type="scientific">Brucella cytisi</name>
    <dbReference type="NCBI Taxonomy" id="407152"/>
    <lineage>
        <taxon>Bacteria</taxon>
        <taxon>Pseudomonadati</taxon>
        <taxon>Pseudomonadota</taxon>
        <taxon>Alphaproteobacteria</taxon>
        <taxon>Hyphomicrobiales</taxon>
        <taxon>Brucellaceae</taxon>
        <taxon>Brucella/Ochrobactrum group</taxon>
        <taxon>Brucella</taxon>
    </lineage>
</organism>
<dbReference type="EMBL" id="MOEC01000002">
    <property type="protein sequence ID" value="OIS94924.1"/>
    <property type="molecule type" value="Genomic_DNA"/>
</dbReference>